<feature type="binding site" evidence="12">
    <location>
        <position position="355"/>
    </location>
    <ligand>
        <name>Zn(2+)</name>
        <dbReference type="ChEBI" id="CHEBI:29105"/>
        <label>1</label>
    </ligand>
</feature>
<dbReference type="NCBIfam" id="NF004069">
    <property type="entry name" value="PRK05580.2-1"/>
    <property type="match status" value="1"/>
</dbReference>
<dbReference type="GO" id="GO:0005524">
    <property type="term" value="F:ATP binding"/>
    <property type="evidence" value="ECO:0007669"/>
    <property type="project" value="UniProtKB-UniRule"/>
</dbReference>
<dbReference type="Proteomes" id="UP000509414">
    <property type="component" value="Chromosome"/>
</dbReference>
<evidence type="ECO:0000313" key="15">
    <source>
        <dbReference type="EMBL" id="QLI05539.1"/>
    </source>
</evidence>
<keyword evidence="8 12" id="KW-0067">ATP-binding</keyword>
<dbReference type="RefSeq" id="WP_179974742.1">
    <property type="nucleotide sequence ID" value="NZ_CP049075.1"/>
</dbReference>
<dbReference type="GO" id="GO:0003677">
    <property type="term" value="F:DNA binding"/>
    <property type="evidence" value="ECO:0007669"/>
    <property type="project" value="UniProtKB-UniRule"/>
</dbReference>
<dbReference type="GO" id="GO:0006302">
    <property type="term" value="P:double-strand break repair"/>
    <property type="evidence" value="ECO:0007669"/>
    <property type="project" value="InterPro"/>
</dbReference>
<evidence type="ECO:0000256" key="6">
    <source>
        <dbReference type="ARBA" id="ARBA00022806"/>
    </source>
</evidence>
<dbReference type="PROSITE" id="PS51192">
    <property type="entry name" value="HELICASE_ATP_BIND_1"/>
    <property type="match status" value="1"/>
</dbReference>
<keyword evidence="3 12" id="KW-0479">Metal-binding</keyword>
<feature type="binding site" evidence="12">
    <location>
        <position position="382"/>
    </location>
    <ligand>
        <name>Zn(2+)</name>
        <dbReference type="ChEBI" id="CHEBI:29105"/>
        <label>2</label>
    </ligand>
</feature>
<comment type="similarity">
    <text evidence="12">Belongs to the helicase family. PriA subfamily.</text>
</comment>
<dbReference type="GO" id="GO:0043138">
    <property type="term" value="F:3'-5' DNA helicase activity"/>
    <property type="evidence" value="ECO:0007669"/>
    <property type="project" value="UniProtKB-EC"/>
</dbReference>
<gene>
    <name evidence="12 15" type="primary">priA</name>
    <name evidence="15" type="ORF">CINF_1034</name>
</gene>
<dbReference type="Gene3D" id="3.40.1440.60">
    <property type="entry name" value="PriA, 3(prime) DNA-binding domain"/>
    <property type="match status" value="1"/>
</dbReference>
<dbReference type="KEGG" id="cinf:CINF_1034"/>
<feature type="binding site" evidence="12">
    <location>
        <position position="358"/>
    </location>
    <ligand>
        <name>Zn(2+)</name>
        <dbReference type="ChEBI" id="CHEBI:29105"/>
        <label>1</label>
    </ligand>
</feature>
<dbReference type="HAMAP" id="MF_00983">
    <property type="entry name" value="PriA"/>
    <property type="match status" value="1"/>
</dbReference>
<comment type="subunit">
    <text evidence="12">Component of the replication restart primosome.</text>
</comment>
<organism evidence="15 16">
    <name type="scientific">Candidatus Campylobacter infans</name>
    <dbReference type="NCBI Taxonomy" id="2561898"/>
    <lineage>
        <taxon>Bacteria</taxon>
        <taxon>Pseudomonadati</taxon>
        <taxon>Campylobacterota</taxon>
        <taxon>Epsilonproteobacteria</taxon>
        <taxon>Campylobacterales</taxon>
        <taxon>Campylobacteraceae</taxon>
        <taxon>Campylobacter</taxon>
    </lineage>
</organism>
<dbReference type="InterPro" id="IPR027417">
    <property type="entry name" value="P-loop_NTPase"/>
</dbReference>
<dbReference type="PANTHER" id="PTHR30580:SF0">
    <property type="entry name" value="PRIMOSOMAL PROTEIN N"/>
    <property type="match status" value="1"/>
</dbReference>
<dbReference type="InterPro" id="IPR014001">
    <property type="entry name" value="Helicase_ATP-bd"/>
</dbReference>
<dbReference type="InterPro" id="IPR041222">
    <property type="entry name" value="PriA_3primeBD"/>
</dbReference>
<feature type="binding site" evidence="12">
    <location>
        <position position="364"/>
    </location>
    <ligand>
        <name>Zn(2+)</name>
        <dbReference type="ChEBI" id="CHEBI:29105"/>
        <label>2</label>
    </ligand>
</feature>
<dbReference type="GO" id="GO:0006270">
    <property type="term" value="P:DNA replication initiation"/>
    <property type="evidence" value="ECO:0007669"/>
    <property type="project" value="TreeGrafter"/>
</dbReference>
<dbReference type="GO" id="GO:1990077">
    <property type="term" value="C:primosome complex"/>
    <property type="evidence" value="ECO:0007669"/>
    <property type="project" value="UniProtKB-UniRule"/>
</dbReference>
<evidence type="ECO:0000256" key="10">
    <source>
        <dbReference type="ARBA" id="ARBA00023235"/>
    </source>
</evidence>
<evidence type="ECO:0000256" key="7">
    <source>
        <dbReference type="ARBA" id="ARBA00022833"/>
    </source>
</evidence>
<dbReference type="SMART" id="SM00487">
    <property type="entry name" value="DEXDc"/>
    <property type="match status" value="1"/>
</dbReference>
<comment type="catalytic activity">
    <reaction evidence="11 12">
        <text>ATP + H2O = ADP + phosphate + H(+)</text>
        <dbReference type="Rhea" id="RHEA:13065"/>
        <dbReference type="ChEBI" id="CHEBI:15377"/>
        <dbReference type="ChEBI" id="CHEBI:15378"/>
        <dbReference type="ChEBI" id="CHEBI:30616"/>
        <dbReference type="ChEBI" id="CHEBI:43474"/>
        <dbReference type="ChEBI" id="CHEBI:456216"/>
        <dbReference type="EC" id="5.6.2.4"/>
    </reaction>
</comment>
<keyword evidence="7 12" id="KW-0862">Zinc</keyword>
<dbReference type="Pfam" id="PF18319">
    <property type="entry name" value="Zn_ribbon_PriA"/>
    <property type="match status" value="1"/>
</dbReference>
<dbReference type="PANTHER" id="PTHR30580">
    <property type="entry name" value="PRIMOSOMAL PROTEIN N"/>
    <property type="match status" value="1"/>
</dbReference>
<dbReference type="InterPro" id="IPR040498">
    <property type="entry name" value="PriA_CRR"/>
</dbReference>
<keyword evidence="6 12" id="KW-0347">Helicase</keyword>
<accession>A0A7H9CL59</accession>
<dbReference type="FunFam" id="3.40.50.300:FF:000489">
    <property type="entry name" value="Primosome assembly protein PriA"/>
    <property type="match status" value="1"/>
</dbReference>
<evidence type="ECO:0000256" key="9">
    <source>
        <dbReference type="ARBA" id="ARBA00023125"/>
    </source>
</evidence>
<sequence>MYYYEVIINGKNLAPLTYHSNAQIPNFNAVKISLRNKESLGFILREVTKPSFKTAQILEILPSFLTPIQQRLLLFIASYYTCSLGLASALFEPMQQSQNAIKSQNQLICQNAPELEILNKNITLPKLSQLQSQAYEFCQKRDISLIFGDTGSGKSEIYISAIANTLKNGHQALLLMPEIALTPQMQKRLERYFGDSVGVWHSKITPAKKRKLLADFISGKVRLISGARSALFLPFSDLGLIVVDEEHDPSYKSSVTPAYNTRDLAVFLCAPKQKTDFLKPKLILGSATPSATSYHKYEHFRLKGTYFNSQKSFLFDPSNLGLSKMIISHLQENLEQKKQAVVFLPTRANFKLLKCQECGQSFICPFCSVALSLHKKQNALKCHYCGFMCPIPQACEKCGNNLLEASKIGTSELKLMLEKTLPNAVIAKFDRDEITTAKKLESLLKNFNDQKIDILVGTQMLSKGHDYHNVALAVIMGLDEHLFHCDFRAREKTLALALQIAGRAGRASEGKIIIQSKFSSFFYPYLNDFEEFLKDELAQRNPLYPPFSRLARIIISTDNQSKNENLQNKLVLEFQNIADLEIIGYGKAAIEQIANMHRNYILLRAQNPAPLIKACQIAQNNGAWPDIDPFSFS</sequence>
<dbReference type="EMBL" id="CP049075">
    <property type="protein sequence ID" value="QLI05539.1"/>
    <property type="molecule type" value="Genomic_DNA"/>
</dbReference>
<feature type="domain" description="Helicase C-terminal" evidence="14">
    <location>
        <begin position="390"/>
        <end position="551"/>
    </location>
</feature>
<protein>
    <recommendedName>
        <fullName evidence="12">Replication restart protein PriA</fullName>
    </recommendedName>
    <alternativeName>
        <fullName evidence="12">ATP-dependent DNA helicase PriA</fullName>
        <ecNumber evidence="12">5.6.2.4</ecNumber>
    </alternativeName>
    <alternativeName>
        <fullName evidence="12">DNA 3'-5' helicase PriA</fullName>
    </alternativeName>
</protein>
<dbReference type="InterPro" id="IPR001650">
    <property type="entry name" value="Helicase_C-like"/>
</dbReference>
<dbReference type="Pfam" id="PF18074">
    <property type="entry name" value="PriA_C"/>
    <property type="match status" value="1"/>
</dbReference>
<dbReference type="NCBIfam" id="TIGR00595">
    <property type="entry name" value="priA"/>
    <property type="match status" value="1"/>
</dbReference>
<evidence type="ECO:0000259" key="13">
    <source>
        <dbReference type="PROSITE" id="PS51192"/>
    </source>
</evidence>
<dbReference type="GO" id="GO:0016787">
    <property type="term" value="F:hydrolase activity"/>
    <property type="evidence" value="ECO:0007669"/>
    <property type="project" value="UniProtKB-KW"/>
</dbReference>
<dbReference type="InterPro" id="IPR011545">
    <property type="entry name" value="DEAD/DEAH_box_helicase_dom"/>
</dbReference>
<comment type="cofactor">
    <cofactor evidence="12">
        <name>Zn(2+)</name>
        <dbReference type="ChEBI" id="CHEBI:29105"/>
    </cofactor>
    <text evidence="12">Binds 2 zinc ions per subunit.</text>
</comment>
<dbReference type="InterPro" id="IPR042115">
    <property type="entry name" value="PriA_3primeBD_sf"/>
</dbReference>
<evidence type="ECO:0000256" key="11">
    <source>
        <dbReference type="ARBA" id="ARBA00048988"/>
    </source>
</evidence>
<evidence type="ECO:0000256" key="2">
    <source>
        <dbReference type="ARBA" id="ARBA00022705"/>
    </source>
</evidence>
<dbReference type="AlphaFoldDB" id="A0A7H9CL59"/>
<keyword evidence="2 12" id="KW-0235">DNA replication</keyword>
<dbReference type="InterPro" id="IPR041236">
    <property type="entry name" value="PriA_C"/>
</dbReference>
<dbReference type="Gene3D" id="3.40.50.300">
    <property type="entry name" value="P-loop containing nucleotide triphosphate hydrolases"/>
    <property type="match status" value="2"/>
</dbReference>
<keyword evidence="16" id="KW-1185">Reference proteome</keyword>
<proteinExistence type="inferred from homology"/>
<comment type="catalytic activity">
    <reaction evidence="12">
        <text>Couples ATP hydrolysis with the unwinding of duplex DNA by translocating in the 3'-5' direction.</text>
        <dbReference type="EC" id="5.6.2.4"/>
    </reaction>
</comment>
<dbReference type="SMART" id="SM00490">
    <property type="entry name" value="HELICc"/>
    <property type="match status" value="1"/>
</dbReference>
<name>A0A7H9CL59_9BACT</name>
<keyword evidence="5 12" id="KW-0378">Hydrolase</keyword>
<keyword evidence="4 12" id="KW-0547">Nucleotide-binding</keyword>
<evidence type="ECO:0000313" key="16">
    <source>
        <dbReference type="Proteomes" id="UP000509414"/>
    </source>
</evidence>
<evidence type="ECO:0000256" key="4">
    <source>
        <dbReference type="ARBA" id="ARBA00022741"/>
    </source>
</evidence>
<dbReference type="PROSITE" id="PS51194">
    <property type="entry name" value="HELICASE_CTER"/>
    <property type="match status" value="1"/>
</dbReference>
<feature type="binding site" evidence="12">
    <location>
        <position position="385"/>
    </location>
    <ligand>
        <name>Zn(2+)</name>
        <dbReference type="ChEBI" id="CHEBI:29105"/>
        <label>2</label>
    </ligand>
</feature>
<evidence type="ECO:0000256" key="8">
    <source>
        <dbReference type="ARBA" id="ARBA00022840"/>
    </source>
</evidence>
<evidence type="ECO:0000256" key="3">
    <source>
        <dbReference type="ARBA" id="ARBA00022723"/>
    </source>
</evidence>
<feature type="binding site" evidence="12">
    <location>
        <position position="367"/>
    </location>
    <ligand>
        <name>Zn(2+)</name>
        <dbReference type="ChEBI" id="CHEBI:29105"/>
        <label>2</label>
    </ligand>
</feature>
<feature type="binding site" evidence="12">
    <location>
        <position position="395"/>
    </location>
    <ligand>
        <name>Zn(2+)</name>
        <dbReference type="ChEBI" id="CHEBI:29105"/>
        <label>1</label>
    </ligand>
</feature>
<dbReference type="EC" id="5.6.2.4" evidence="12"/>
<keyword evidence="9 12" id="KW-0238">DNA-binding</keyword>
<evidence type="ECO:0000256" key="1">
    <source>
        <dbReference type="ARBA" id="ARBA00022515"/>
    </source>
</evidence>
<evidence type="ECO:0000256" key="5">
    <source>
        <dbReference type="ARBA" id="ARBA00022801"/>
    </source>
</evidence>
<dbReference type="GO" id="GO:0006310">
    <property type="term" value="P:DNA recombination"/>
    <property type="evidence" value="ECO:0007669"/>
    <property type="project" value="InterPro"/>
</dbReference>
<feature type="binding site" evidence="12">
    <location>
        <position position="398"/>
    </location>
    <ligand>
        <name>Zn(2+)</name>
        <dbReference type="ChEBI" id="CHEBI:29105"/>
        <label>1</label>
    </ligand>
</feature>
<dbReference type="Pfam" id="PF00270">
    <property type="entry name" value="DEAD"/>
    <property type="match status" value="1"/>
</dbReference>
<dbReference type="Pfam" id="PF17764">
    <property type="entry name" value="PriA_3primeBD"/>
    <property type="match status" value="1"/>
</dbReference>
<dbReference type="SUPFAM" id="SSF52540">
    <property type="entry name" value="P-loop containing nucleoside triphosphate hydrolases"/>
    <property type="match status" value="1"/>
</dbReference>
<reference evidence="15 16" key="1">
    <citation type="submission" date="2020-02" db="EMBL/GenBank/DDBJ databases">
        <title>Complete genome sequence of the novel Campylobacter species Candidatus Campylobacter infans.</title>
        <authorList>
            <person name="Duim B."/>
            <person name="Zomer A."/>
            <person name="van der Graaf L."/>
            <person name="Wagenaar J."/>
        </authorList>
    </citation>
    <scope>NUCLEOTIDE SEQUENCE [LARGE SCALE GENOMIC DNA]</scope>
    <source>
        <strain evidence="15 16">19S00001</strain>
    </source>
</reference>
<feature type="domain" description="Helicase ATP-binding" evidence="13">
    <location>
        <begin position="135"/>
        <end position="307"/>
    </location>
</feature>
<evidence type="ECO:0000256" key="12">
    <source>
        <dbReference type="HAMAP-Rule" id="MF_00983"/>
    </source>
</evidence>
<comment type="function">
    <text evidence="12">Initiates the restart of stalled replication forks, which reloads the replicative helicase on sites other than the origin of replication. Recognizes and binds to abandoned replication forks and remodels them to uncover a helicase loading site. Promotes assembly of the primosome at these replication forks.</text>
</comment>
<dbReference type="GO" id="GO:0006269">
    <property type="term" value="P:DNA replication, synthesis of primer"/>
    <property type="evidence" value="ECO:0007669"/>
    <property type="project" value="UniProtKB-KW"/>
</dbReference>
<dbReference type="GO" id="GO:0008270">
    <property type="term" value="F:zinc ion binding"/>
    <property type="evidence" value="ECO:0007669"/>
    <property type="project" value="UniProtKB-UniRule"/>
</dbReference>
<evidence type="ECO:0000259" key="14">
    <source>
        <dbReference type="PROSITE" id="PS51194"/>
    </source>
</evidence>
<dbReference type="InterPro" id="IPR005259">
    <property type="entry name" value="PriA"/>
</dbReference>
<dbReference type="Pfam" id="PF00271">
    <property type="entry name" value="Helicase_C"/>
    <property type="match status" value="1"/>
</dbReference>
<keyword evidence="10 12" id="KW-0413">Isomerase</keyword>
<keyword evidence="1 12" id="KW-0639">Primosome</keyword>